<gene>
    <name evidence="1" type="ORF">BE17_29260</name>
</gene>
<dbReference type="Proteomes" id="UP000075635">
    <property type="component" value="Unassembled WGS sequence"/>
</dbReference>
<sequence>MHRIAHPLTHHTGYLEATVRCNLEQADCEEIEARVQQELLCEAHVIGERPEGIRSGDHRPQQM</sequence>
<comment type="caution">
    <text evidence="1">The sequence shown here is derived from an EMBL/GenBank/DDBJ whole genome shotgun (WGS) entry which is preliminary data.</text>
</comment>
<reference evidence="1 2" key="1">
    <citation type="submission" date="2014-02" db="EMBL/GenBank/DDBJ databases">
        <title>The small core and large imbalanced accessory genome model reveals a collaborative survival strategy of Sorangium cellulosum strains in nature.</title>
        <authorList>
            <person name="Han K."/>
            <person name="Peng R."/>
            <person name="Blom J."/>
            <person name="Li Y.-Z."/>
        </authorList>
    </citation>
    <scope>NUCLEOTIDE SEQUENCE [LARGE SCALE GENOMIC DNA]</scope>
    <source>
        <strain evidence="1 2">So0011-07</strain>
    </source>
</reference>
<evidence type="ECO:0000313" key="1">
    <source>
        <dbReference type="EMBL" id="KYF82476.1"/>
    </source>
</evidence>
<organism evidence="1 2">
    <name type="scientific">Sorangium cellulosum</name>
    <name type="common">Polyangium cellulosum</name>
    <dbReference type="NCBI Taxonomy" id="56"/>
    <lineage>
        <taxon>Bacteria</taxon>
        <taxon>Pseudomonadati</taxon>
        <taxon>Myxococcota</taxon>
        <taxon>Polyangia</taxon>
        <taxon>Polyangiales</taxon>
        <taxon>Polyangiaceae</taxon>
        <taxon>Sorangium</taxon>
    </lineage>
</organism>
<name>A0A150RR41_SORCE</name>
<evidence type="ECO:0000313" key="2">
    <source>
        <dbReference type="Proteomes" id="UP000075635"/>
    </source>
</evidence>
<accession>A0A150RR41</accession>
<dbReference type="AlphaFoldDB" id="A0A150RR41"/>
<protein>
    <submittedName>
        <fullName evidence="1">Uncharacterized protein</fullName>
    </submittedName>
</protein>
<dbReference type="EMBL" id="JEMB01002247">
    <property type="protein sequence ID" value="KYF82476.1"/>
    <property type="molecule type" value="Genomic_DNA"/>
</dbReference>
<proteinExistence type="predicted"/>